<organism evidence="1 2">
    <name type="scientific">Teichococcus deserti</name>
    <dbReference type="NCBI Taxonomy" id="1817963"/>
    <lineage>
        <taxon>Bacteria</taxon>
        <taxon>Pseudomonadati</taxon>
        <taxon>Pseudomonadota</taxon>
        <taxon>Alphaproteobacteria</taxon>
        <taxon>Acetobacterales</taxon>
        <taxon>Roseomonadaceae</taxon>
        <taxon>Roseomonas</taxon>
    </lineage>
</organism>
<dbReference type="Gene3D" id="3.40.50.150">
    <property type="entry name" value="Vaccinia Virus protein VP39"/>
    <property type="match status" value="1"/>
</dbReference>
<reference evidence="1 2" key="1">
    <citation type="submission" date="2016-10" db="EMBL/GenBank/DDBJ databases">
        <title>Draft Genome sequence of Roseomonas sp. strain M3.</title>
        <authorList>
            <person name="Subhash Y."/>
            <person name="Lee S."/>
        </authorList>
    </citation>
    <scope>NUCLEOTIDE SEQUENCE [LARGE SCALE GENOMIC DNA]</scope>
    <source>
        <strain evidence="1 2">M3</strain>
    </source>
</reference>
<evidence type="ECO:0000313" key="2">
    <source>
        <dbReference type="Proteomes" id="UP000188879"/>
    </source>
</evidence>
<comment type="caution">
    <text evidence="1">The sequence shown here is derived from an EMBL/GenBank/DDBJ whole genome shotgun (WGS) entry which is preliminary data.</text>
</comment>
<protein>
    <recommendedName>
        <fullName evidence="3">Methyltransferase domain-containing protein</fullName>
    </recommendedName>
</protein>
<evidence type="ECO:0008006" key="3">
    <source>
        <dbReference type="Google" id="ProtNLM"/>
    </source>
</evidence>
<dbReference type="OrthoDB" id="7273451at2"/>
<dbReference type="RefSeq" id="WP_076959847.1">
    <property type="nucleotide sequence ID" value="NZ_MLCO01000289.1"/>
</dbReference>
<dbReference type="AlphaFoldDB" id="A0A1V2GXW2"/>
<dbReference type="Proteomes" id="UP000188879">
    <property type="component" value="Unassembled WGS sequence"/>
</dbReference>
<keyword evidence="2" id="KW-1185">Reference proteome</keyword>
<sequence length="278" mass="30278">MTESFDGDWLALREPFDARARDPRLAARLAEVLPARPHLYDLGAGTGSMLRWLAPKLNRAQHWTLVDADADLLQRAFAEIEERAILAGWPTTWPRSTTLLVHSPAGAWRVEALVADLAQPRRLPLDKADAVVCSALCDLVSARWVRGMAASLKVPFYATLNVDGREAFFPPHPQDRAVANAFRRDQQRDKGFAGRALGPAAPATMAREFRAKGFNVVTAPSPWSVPASASVFAHTLAQGHASTARAAAWATDRSQQAKRGKLGARIGHTDLLALPQSK</sequence>
<dbReference type="EMBL" id="MLCO01000289">
    <property type="protein sequence ID" value="ONG47282.1"/>
    <property type="molecule type" value="Genomic_DNA"/>
</dbReference>
<dbReference type="InterPro" id="IPR029063">
    <property type="entry name" value="SAM-dependent_MTases_sf"/>
</dbReference>
<evidence type="ECO:0000313" key="1">
    <source>
        <dbReference type="EMBL" id="ONG47282.1"/>
    </source>
</evidence>
<accession>A0A1V2GXW2</accession>
<proteinExistence type="predicted"/>
<dbReference type="SUPFAM" id="SSF53335">
    <property type="entry name" value="S-adenosyl-L-methionine-dependent methyltransferases"/>
    <property type="match status" value="1"/>
</dbReference>
<gene>
    <name evidence="1" type="ORF">BKE38_24165</name>
</gene>
<name>A0A1V2GXW2_9PROT</name>